<evidence type="ECO:0000313" key="1">
    <source>
        <dbReference type="EMBL" id="MBB5538747.1"/>
    </source>
</evidence>
<reference evidence="1 2" key="1">
    <citation type="submission" date="2020-08" db="EMBL/GenBank/DDBJ databases">
        <title>Genomic Encyclopedia of Type Strains, Phase IV (KMG-V): Genome sequencing to study the core and pangenomes of soil and plant-associated prokaryotes.</title>
        <authorList>
            <person name="Whitman W."/>
        </authorList>
    </citation>
    <scope>NUCLEOTIDE SEQUENCE [LARGE SCALE GENOMIC DNA]</scope>
    <source>
        <strain evidence="1 2">SEMIA 4084</strain>
    </source>
</reference>
<sequence>MRCWPAPRIGAIPSVVFGFSPDALAGRIIDCESTFVITCDEGVRGGKSVPLKENTDKAIDIAAKHHVMVNKVLVVRRTGGKVGWAPGRDLWSANGPNSRGTPCHLGSNRRRMKFAGRSL</sequence>
<dbReference type="GO" id="GO:0003987">
    <property type="term" value="F:acetate-CoA ligase activity"/>
    <property type="evidence" value="ECO:0007669"/>
    <property type="project" value="UniProtKB-EC"/>
</dbReference>
<name>A0A7W8UG36_9HYPH</name>
<dbReference type="GO" id="GO:0006085">
    <property type="term" value="P:acetyl-CoA biosynthetic process"/>
    <property type="evidence" value="ECO:0007669"/>
    <property type="project" value="TreeGrafter"/>
</dbReference>
<dbReference type="PANTHER" id="PTHR24095">
    <property type="entry name" value="ACETYL-COENZYME A SYNTHETASE"/>
    <property type="match status" value="1"/>
</dbReference>
<evidence type="ECO:0000313" key="2">
    <source>
        <dbReference type="Proteomes" id="UP000585507"/>
    </source>
</evidence>
<accession>A0A7W8UG36</accession>
<dbReference type="PANTHER" id="PTHR24095:SF14">
    <property type="entry name" value="ACETYL-COENZYME A SYNTHETASE 1"/>
    <property type="match status" value="1"/>
</dbReference>
<dbReference type="GO" id="GO:0005829">
    <property type="term" value="C:cytosol"/>
    <property type="evidence" value="ECO:0007669"/>
    <property type="project" value="TreeGrafter"/>
</dbReference>
<comment type="caution">
    <text evidence="1">The sequence shown here is derived from an EMBL/GenBank/DDBJ whole genome shotgun (WGS) entry which is preliminary data.</text>
</comment>
<keyword evidence="1" id="KW-0436">Ligase</keyword>
<dbReference type="AlphaFoldDB" id="A0A7W8UG36"/>
<dbReference type="Gene3D" id="3.40.50.12780">
    <property type="entry name" value="N-terminal domain of ligase-like"/>
    <property type="match status" value="1"/>
</dbReference>
<gene>
    <name evidence="1" type="ORF">GGD55_005487</name>
</gene>
<dbReference type="InterPro" id="IPR042099">
    <property type="entry name" value="ANL_N_sf"/>
</dbReference>
<organism evidence="1 2">
    <name type="scientific">Rhizobium giardinii</name>
    <dbReference type="NCBI Taxonomy" id="56731"/>
    <lineage>
        <taxon>Bacteria</taxon>
        <taxon>Pseudomonadati</taxon>
        <taxon>Pseudomonadota</taxon>
        <taxon>Alphaproteobacteria</taxon>
        <taxon>Hyphomicrobiales</taxon>
        <taxon>Rhizobiaceae</taxon>
        <taxon>Rhizobium/Agrobacterium group</taxon>
        <taxon>Rhizobium</taxon>
    </lineage>
</organism>
<proteinExistence type="predicted"/>
<dbReference type="Proteomes" id="UP000585507">
    <property type="component" value="Unassembled WGS sequence"/>
</dbReference>
<dbReference type="EC" id="6.2.1.1" evidence="1"/>
<dbReference type="EMBL" id="JACHBK010000015">
    <property type="protein sequence ID" value="MBB5538747.1"/>
    <property type="molecule type" value="Genomic_DNA"/>
</dbReference>
<keyword evidence="2" id="KW-1185">Reference proteome</keyword>
<protein>
    <submittedName>
        <fullName evidence="1">Acetyl-CoA synthetase</fullName>
        <ecNumber evidence="1">6.2.1.1</ecNumber>
    </submittedName>
</protein>